<proteinExistence type="predicted"/>
<evidence type="ECO:0000313" key="1">
    <source>
        <dbReference type="EMBL" id="GAG79363.1"/>
    </source>
</evidence>
<comment type="caution">
    <text evidence="1">The sequence shown here is derived from an EMBL/GenBank/DDBJ whole genome shotgun (WGS) entry which is preliminary data.</text>
</comment>
<dbReference type="EMBL" id="BART01016252">
    <property type="protein sequence ID" value="GAG79363.1"/>
    <property type="molecule type" value="Genomic_DNA"/>
</dbReference>
<gene>
    <name evidence="1" type="ORF">S01H4_31309</name>
</gene>
<sequence>VSLQVTIPVICNYASTSFSVTVEPLDALDEIITVDDVGNIGVSLFDSNDNELKVNQVFIEPDGSVVDFSATTSFWGYEAIAYIRIHFDPMRTDGFGLDGSESFADVYEGLRLTIEDT</sequence>
<dbReference type="AlphaFoldDB" id="X1B5A4"/>
<name>X1B5A4_9ZZZZ</name>
<reference evidence="1" key="1">
    <citation type="journal article" date="2014" name="Front. Microbiol.">
        <title>High frequency of phylogenetically diverse reductive dehalogenase-homologous genes in deep subseafloor sedimentary metagenomes.</title>
        <authorList>
            <person name="Kawai M."/>
            <person name="Futagami T."/>
            <person name="Toyoda A."/>
            <person name="Takaki Y."/>
            <person name="Nishi S."/>
            <person name="Hori S."/>
            <person name="Arai W."/>
            <person name="Tsubouchi T."/>
            <person name="Morono Y."/>
            <person name="Uchiyama I."/>
            <person name="Ito T."/>
            <person name="Fujiyama A."/>
            <person name="Inagaki F."/>
            <person name="Takami H."/>
        </authorList>
    </citation>
    <scope>NUCLEOTIDE SEQUENCE</scope>
    <source>
        <strain evidence="1">Expedition CK06-06</strain>
    </source>
</reference>
<feature type="non-terminal residue" evidence="1">
    <location>
        <position position="1"/>
    </location>
</feature>
<organism evidence="1">
    <name type="scientific">marine sediment metagenome</name>
    <dbReference type="NCBI Taxonomy" id="412755"/>
    <lineage>
        <taxon>unclassified sequences</taxon>
        <taxon>metagenomes</taxon>
        <taxon>ecological metagenomes</taxon>
    </lineage>
</organism>
<accession>X1B5A4</accession>
<protein>
    <submittedName>
        <fullName evidence="1">Uncharacterized protein</fullName>
    </submittedName>
</protein>